<dbReference type="Proteomes" id="UP001642484">
    <property type="component" value="Unassembled WGS sequence"/>
</dbReference>
<evidence type="ECO:0000313" key="2">
    <source>
        <dbReference type="EMBL" id="CAK9028411.1"/>
    </source>
</evidence>
<evidence type="ECO:0000256" key="1">
    <source>
        <dbReference type="SAM" id="MobiDB-lite"/>
    </source>
</evidence>
<dbReference type="Gene3D" id="2.40.70.10">
    <property type="entry name" value="Acid Proteases"/>
    <property type="match status" value="1"/>
</dbReference>
<feature type="region of interest" description="Disordered" evidence="1">
    <location>
        <begin position="399"/>
        <end position="438"/>
    </location>
</feature>
<evidence type="ECO:0008006" key="4">
    <source>
        <dbReference type="Google" id="ProtNLM"/>
    </source>
</evidence>
<comment type="caution">
    <text evidence="2">The sequence shown here is derived from an EMBL/GenBank/DDBJ whole genome shotgun (WGS) entry which is preliminary data.</text>
</comment>
<reference evidence="2 3" key="1">
    <citation type="submission" date="2024-02" db="EMBL/GenBank/DDBJ databases">
        <authorList>
            <person name="Chen Y."/>
            <person name="Shah S."/>
            <person name="Dougan E. K."/>
            <person name="Thang M."/>
            <person name="Chan C."/>
        </authorList>
    </citation>
    <scope>NUCLEOTIDE SEQUENCE [LARGE SCALE GENOMIC DNA]</scope>
</reference>
<dbReference type="EMBL" id="CAXAMN010009358">
    <property type="protein sequence ID" value="CAK9028411.1"/>
    <property type="molecule type" value="Genomic_DNA"/>
</dbReference>
<sequence>MAAAFRGALLSAGMWFFCCRRRSARMATTTGPCFASAQGRGGHAVGRGHPDAFDWNGDPAWMTYLLISPSRSSICGHGFFSSSSCVSSLLQRHDDAVETRHLKPWRVAELKRQPNEAVAAAKGLQVSRQSGFRARLMALRQENHLKVPEKIEVLPIEKALDALTYVEVEFCSPKDTTRCVKVLALVDTGSNDCDLKGSLIEKLRLPIARRGGTSVETAANRVVEISIFQAKLKVLGREAIVEVSPADEDYAAIGGAVSDAAEDDVDKEFGLSTTTDEAVIGADALASLGLIVDCKHRRLLTDDGLPKMQRVGASPRVGRSHCIHVNVRFSNPMTKKEISVKALVDSGSTDVDLQQSKINALDLVVDESEIPALFETAGGVTTSAPIYWATAQLGERRAPVRLSPSLAEDDETDSDEEEEEDSDESTSTAEGDEEEALLGHDALAALNILVDCKNRCLLLAPEKVDPHISETHSKQGMQKRRRRERSGEE</sequence>
<accession>A0ABP0KNE2</accession>
<organism evidence="2 3">
    <name type="scientific">Durusdinium trenchii</name>
    <dbReference type="NCBI Taxonomy" id="1381693"/>
    <lineage>
        <taxon>Eukaryota</taxon>
        <taxon>Sar</taxon>
        <taxon>Alveolata</taxon>
        <taxon>Dinophyceae</taxon>
        <taxon>Suessiales</taxon>
        <taxon>Symbiodiniaceae</taxon>
        <taxon>Durusdinium</taxon>
    </lineage>
</organism>
<feature type="compositionally biased region" description="Basic residues" evidence="1">
    <location>
        <begin position="477"/>
        <end position="489"/>
    </location>
</feature>
<feature type="compositionally biased region" description="Basic and acidic residues" evidence="1">
    <location>
        <begin position="462"/>
        <end position="473"/>
    </location>
</feature>
<feature type="compositionally biased region" description="Acidic residues" evidence="1">
    <location>
        <begin position="407"/>
        <end position="436"/>
    </location>
</feature>
<dbReference type="InterPro" id="IPR021109">
    <property type="entry name" value="Peptidase_aspartic_dom_sf"/>
</dbReference>
<protein>
    <recommendedName>
        <fullName evidence="4">Peptidase A2 domain-containing protein</fullName>
    </recommendedName>
</protein>
<name>A0ABP0KNE2_9DINO</name>
<keyword evidence="3" id="KW-1185">Reference proteome</keyword>
<evidence type="ECO:0000313" key="3">
    <source>
        <dbReference type="Proteomes" id="UP001642484"/>
    </source>
</evidence>
<proteinExistence type="predicted"/>
<feature type="region of interest" description="Disordered" evidence="1">
    <location>
        <begin position="461"/>
        <end position="489"/>
    </location>
</feature>
<gene>
    <name evidence="2" type="ORF">CCMP2556_LOCUS17092</name>
</gene>